<keyword evidence="3 4" id="KW-0012">Acyltransferase</keyword>
<accession>A0A830BWE6</accession>
<dbReference type="PANTHER" id="PTHR31623">
    <property type="entry name" value="F21J9.9"/>
    <property type="match status" value="1"/>
</dbReference>
<evidence type="ECO:0000256" key="1">
    <source>
        <dbReference type="ARBA" id="ARBA00009861"/>
    </source>
</evidence>
<comment type="similarity">
    <text evidence="1">Belongs to the plant acyltransferase family.</text>
</comment>
<sequence length="277" mass="31057">MSASPGLCGPNCVKEIKNQKLALELGSSLFPQFSSFPDNFVADQRKTVFSEHRKYYLTKRFVFGSSAIAALRAKAASTAVPKPSRIESLTGFIVGRLMEGLKRKPAPPATVMVVHPVNIRRRTDPPLPESAFGNFAWFAVVFYLLSEEAELPDYVERLREVFDGIDGEDLRKLEPEIIVRTLSDSMGALNEIKAYKFSSWCNMGFYGLDFGWGLEPVWVAHMGDAGESRTKQQFLFMEGRNEGEIELWVLFGDEEIEMLENDHEFLAFATPNPAASV</sequence>
<dbReference type="GO" id="GO:0016746">
    <property type="term" value="F:acyltransferase activity"/>
    <property type="evidence" value="ECO:0007669"/>
    <property type="project" value="UniProtKB-KW"/>
</dbReference>
<name>A0A830BWE6_9LAMI</name>
<organism evidence="4 5">
    <name type="scientific">Phtheirospermum japonicum</name>
    <dbReference type="NCBI Taxonomy" id="374723"/>
    <lineage>
        <taxon>Eukaryota</taxon>
        <taxon>Viridiplantae</taxon>
        <taxon>Streptophyta</taxon>
        <taxon>Embryophyta</taxon>
        <taxon>Tracheophyta</taxon>
        <taxon>Spermatophyta</taxon>
        <taxon>Magnoliopsida</taxon>
        <taxon>eudicotyledons</taxon>
        <taxon>Gunneridae</taxon>
        <taxon>Pentapetalae</taxon>
        <taxon>asterids</taxon>
        <taxon>lamiids</taxon>
        <taxon>Lamiales</taxon>
        <taxon>Orobanchaceae</taxon>
        <taxon>Orobanchaceae incertae sedis</taxon>
        <taxon>Phtheirospermum</taxon>
    </lineage>
</organism>
<keyword evidence="5" id="KW-1185">Reference proteome</keyword>
<evidence type="ECO:0000256" key="3">
    <source>
        <dbReference type="ARBA" id="ARBA00023315"/>
    </source>
</evidence>
<evidence type="ECO:0000256" key="2">
    <source>
        <dbReference type="ARBA" id="ARBA00022679"/>
    </source>
</evidence>
<dbReference type="AlphaFoldDB" id="A0A830BWE6"/>
<evidence type="ECO:0000313" key="4">
    <source>
        <dbReference type="EMBL" id="GFP87805.1"/>
    </source>
</evidence>
<evidence type="ECO:0000313" key="5">
    <source>
        <dbReference type="Proteomes" id="UP000653305"/>
    </source>
</evidence>
<dbReference type="Pfam" id="PF02458">
    <property type="entry name" value="Transferase"/>
    <property type="match status" value="1"/>
</dbReference>
<dbReference type="Gene3D" id="3.30.559.10">
    <property type="entry name" value="Chloramphenicol acetyltransferase-like domain"/>
    <property type="match status" value="1"/>
</dbReference>
<dbReference type="EMBL" id="BMAC01000155">
    <property type="protein sequence ID" value="GFP87805.1"/>
    <property type="molecule type" value="Genomic_DNA"/>
</dbReference>
<dbReference type="Proteomes" id="UP000653305">
    <property type="component" value="Unassembled WGS sequence"/>
</dbReference>
<reference evidence="4" key="1">
    <citation type="submission" date="2020-07" db="EMBL/GenBank/DDBJ databases">
        <title>Ethylene signaling mediates host invasion by parasitic plants.</title>
        <authorList>
            <person name="Yoshida S."/>
        </authorList>
    </citation>
    <scope>NUCLEOTIDE SEQUENCE</scope>
    <source>
        <strain evidence="4">Okayama</strain>
    </source>
</reference>
<gene>
    <name evidence="4" type="ORF">PHJA_000924200</name>
</gene>
<dbReference type="OrthoDB" id="671439at2759"/>
<dbReference type="PANTHER" id="PTHR31623:SF21">
    <property type="entry name" value="VINORINE SYNTHASE-LIKE"/>
    <property type="match status" value="1"/>
</dbReference>
<comment type="caution">
    <text evidence="4">The sequence shown here is derived from an EMBL/GenBank/DDBJ whole genome shotgun (WGS) entry which is preliminary data.</text>
</comment>
<dbReference type="InterPro" id="IPR023213">
    <property type="entry name" value="CAT-like_dom_sf"/>
</dbReference>
<proteinExistence type="inferred from homology"/>
<protein>
    <submittedName>
        <fullName evidence="4">Bahd acyltransferase at5g47980</fullName>
    </submittedName>
</protein>
<keyword evidence="2 4" id="KW-0808">Transferase</keyword>